<dbReference type="PANTHER" id="PTHR30469:SF15">
    <property type="entry name" value="HLYD FAMILY OF SECRETION PROTEINS"/>
    <property type="match status" value="1"/>
</dbReference>
<comment type="similarity">
    <text evidence="1">Belongs to the membrane fusion protein (MFP) (TC 8.A.1) family.</text>
</comment>
<feature type="domain" description="Multidrug resistance protein MdtA-like barrel-sandwich hybrid" evidence="4">
    <location>
        <begin position="75"/>
        <end position="235"/>
    </location>
</feature>
<dbReference type="GO" id="GO:1990281">
    <property type="term" value="C:efflux pump complex"/>
    <property type="evidence" value="ECO:0007669"/>
    <property type="project" value="TreeGrafter"/>
</dbReference>
<dbReference type="InterPro" id="IPR006143">
    <property type="entry name" value="RND_pump_MFP"/>
</dbReference>
<evidence type="ECO:0000256" key="2">
    <source>
        <dbReference type="SAM" id="Coils"/>
    </source>
</evidence>
<dbReference type="GO" id="GO:0015562">
    <property type="term" value="F:efflux transmembrane transporter activity"/>
    <property type="evidence" value="ECO:0007669"/>
    <property type="project" value="TreeGrafter"/>
</dbReference>
<dbReference type="Gene3D" id="2.40.50.100">
    <property type="match status" value="1"/>
</dbReference>
<accession>A0A1M6NSW9</accession>
<dbReference type="Gene3D" id="1.10.287.470">
    <property type="entry name" value="Helix hairpin bin"/>
    <property type="match status" value="1"/>
</dbReference>
<dbReference type="EMBL" id="FQZT01000033">
    <property type="protein sequence ID" value="SHJ98863.1"/>
    <property type="molecule type" value="Genomic_DNA"/>
</dbReference>
<keyword evidence="3" id="KW-1133">Transmembrane helix</keyword>
<keyword evidence="3" id="KW-0812">Transmembrane</keyword>
<dbReference type="Gene3D" id="2.40.30.170">
    <property type="match status" value="1"/>
</dbReference>
<dbReference type="InterPro" id="IPR058625">
    <property type="entry name" value="MdtA-like_BSH"/>
</dbReference>
<dbReference type="AlphaFoldDB" id="A0A1M6NSW9"/>
<feature type="transmembrane region" description="Helical" evidence="3">
    <location>
        <begin position="12"/>
        <end position="29"/>
    </location>
</feature>
<evidence type="ECO:0000256" key="1">
    <source>
        <dbReference type="ARBA" id="ARBA00009477"/>
    </source>
</evidence>
<feature type="coiled-coil region" evidence="2">
    <location>
        <begin position="172"/>
        <end position="206"/>
    </location>
</feature>
<evidence type="ECO:0000313" key="5">
    <source>
        <dbReference type="EMBL" id="SHJ98863.1"/>
    </source>
</evidence>
<keyword evidence="3" id="KW-0472">Membrane</keyword>
<dbReference type="SUPFAM" id="SSF111369">
    <property type="entry name" value="HlyD-like secretion proteins"/>
    <property type="match status" value="1"/>
</dbReference>
<reference evidence="5 6" key="1">
    <citation type="submission" date="2016-11" db="EMBL/GenBank/DDBJ databases">
        <authorList>
            <person name="Jaros S."/>
            <person name="Januszkiewicz K."/>
            <person name="Wedrychowicz H."/>
        </authorList>
    </citation>
    <scope>NUCLEOTIDE SEQUENCE [LARGE SCALE GENOMIC DNA]</scope>
    <source>
        <strain evidence="5 6">DSM 5091</strain>
    </source>
</reference>
<feature type="coiled-coil region" evidence="2">
    <location>
        <begin position="106"/>
        <end position="133"/>
    </location>
</feature>
<keyword evidence="2" id="KW-0175">Coiled coil</keyword>
<sequence length="395" mass="43330">MGSRKIQKKSMIIALIILCFVVVAGGLVVKKKQQSSTAAMKSSRLVPVRMATVERGSLLQGYSYLSEVESCRVSHLSSRITSQVIKILVSEGDLVREGQLLIQLDRRELRAGVAQARAQLRESREQSTALQATQQAQKKNLEFWQQEAKRNAFLASEGALAQSEADATADRLHEIEGRLKSTEHSLRAMKERINAAEKRLDQAVTQLSYADLIAPFDGVVRKRLVDPGDLALTGMKLLEIEDESCSKLVFTVPQEEALSIRTGMSVKIKTVETVEQLQISRIHPALNQDRTLTVEINLPPGLTIRAGSFIPVDVVLERFDDVLLVPEDCLVPAPKGKKAVFIVENGVTRPVLVKLLAAKDEMAAIEGISAGTSVVRTTFLGWNRLSAGAAVEVME</sequence>
<evidence type="ECO:0000256" key="3">
    <source>
        <dbReference type="SAM" id="Phobius"/>
    </source>
</evidence>
<name>A0A1M6NSW9_MALRU</name>
<proteinExistence type="inferred from homology"/>
<dbReference type="STRING" id="1122189.SAMN02745165_03698"/>
<dbReference type="PANTHER" id="PTHR30469">
    <property type="entry name" value="MULTIDRUG RESISTANCE PROTEIN MDTA"/>
    <property type="match status" value="1"/>
</dbReference>
<keyword evidence="6" id="KW-1185">Reference proteome</keyword>
<protein>
    <submittedName>
        <fullName evidence="5">RND family efflux transporter, MFP subunit</fullName>
    </submittedName>
</protein>
<dbReference type="Pfam" id="PF25917">
    <property type="entry name" value="BSH_RND"/>
    <property type="match status" value="1"/>
</dbReference>
<dbReference type="NCBIfam" id="TIGR01730">
    <property type="entry name" value="RND_mfp"/>
    <property type="match status" value="1"/>
</dbReference>
<evidence type="ECO:0000313" key="6">
    <source>
        <dbReference type="Proteomes" id="UP000184171"/>
    </source>
</evidence>
<organism evidence="5 6">
    <name type="scientific">Malonomonas rubra DSM 5091</name>
    <dbReference type="NCBI Taxonomy" id="1122189"/>
    <lineage>
        <taxon>Bacteria</taxon>
        <taxon>Pseudomonadati</taxon>
        <taxon>Thermodesulfobacteriota</taxon>
        <taxon>Desulfuromonadia</taxon>
        <taxon>Desulfuromonadales</taxon>
        <taxon>Geopsychrobacteraceae</taxon>
        <taxon>Malonomonas</taxon>
    </lineage>
</organism>
<dbReference type="Gene3D" id="2.40.420.20">
    <property type="match status" value="1"/>
</dbReference>
<dbReference type="Proteomes" id="UP000184171">
    <property type="component" value="Unassembled WGS sequence"/>
</dbReference>
<gene>
    <name evidence="5" type="ORF">SAMN02745165_03698</name>
</gene>
<evidence type="ECO:0000259" key="4">
    <source>
        <dbReference type="Pfam" id="PF25917"/>
    </source>
</evidence>